<protein>
    <submittedName>
        <fullName evidence="1">Uncharacterized protein</fullName>
    </submittedName>
</protein>
<organism evidence="1">
    <name type="scientific">Bradyrhizobium quebecense</name>
    <dbReference type="NCBI Taxonomy" id="2748629"/>
    <lineage>
        <taxon>Bacteria</taxon>
        <taxon>Pseudomonadati</taxon>
        <taxon>Pseudomonadota</taxon>
        <taxon>Alphaproteobacteria</taxon>
        <taxon>Hyphomicrobiales</taxon>
        <taxon>Nitrobacteraceae</taxon>
        <taxon>Bradyrhizobium</taxon>
    </lineage>
</organism>
<dbReference type="AlphaFoldDB" id="A0A973WST2"/>
<name>A0A973WST2_9BRAD</name>
<accession>A0A973WST2</accession>
<comment type="caution">
    <text evidence="1">The sequence shown here is derived from an EMBL/GenBank/DDBJ whole genome shotgun (WGS) entry which is preliminary data.</text>
</comment>
<reference evidence="1" key="1">
    <citation type="submission" date="2020-06" db="EMBL/GenBank/DDBJ databases">
        <title>Whole Genome Sequence of Bradyrhizobium sp. Strain 66S1MB.</title>
        <authorList>
            <person name="Bromfield E."/>
            <person name="Cloutier S."/>
        </authorList>
    </citation>
    <scope>NUCLEOTIDE SEQUENCE</scope>
    <source>
        <strain evidence="1">66S1MB</strain>
    </source>
</reference>
<dbReference type="RefSeq" id="WP_176532128.1">
    <property type="nucleotide sequence ID" value="NZ_CP088022.1"/>
</dbReference>
<gene>
    <name evidence="1" type="ORF">HU230_23370</name>
</gene>
<proteinExistence type="predicted"/>
<dbReference type="EMBL" id="JABWSX010000001">
    <property type="protein sequence ID" value="NVL08645.1"/>
    <property type="molecule type" value="Genomic_DNA"/>
</dbReference>
<sequence length="87" mass="9444">MPKPIRPVRVCDHALLRFIERVGGLDTEGLRGHIEGSLNRAVVAAGSIGSKELTVVADGLRYVIVNSIVVTVLSPNMTAKRPKRSKR</sequence>
<evidence type="ECO:0000313" key="1">
    <source>
        <dbReference type="EMBL" id="NVL08645.1"/>
    </source>
</evidence>